<name>A0A4R3LW76_9HYPH</name>
<keyword evidence="2" id="KW-0238">DNA-binding</keyword>
<feature type="domain" description="HTH gntR-type" evidence="4">
    <location>
        <begin position="15"/>
        <end position="82"/>
    </location>
</feature>
<keyword evidence="3" id="KW-0804">Transcription</keyword>
<dbReference type="InterPro" id="IPR011711">
    <property type="entry name" value="GntR_C"/>
</dbReference>
<dbReference type="Gene3D" id="1.20.120.530">
    <property type="entry name" value="GntR ligand-binding domain-like"/>
    <property type="match status" value="1"/>
</dbReference>
<dbReference type="GO" id="GO:0003700">
    <property type="term" value="F:DNA-binding transcription factor activity"/>
    <property type="evidence" value="ECO:0007669"/>
    <property type="project" value="InterPro"/>
</dbReference>
<dbReference type="InterPro" id="IPR000524">
    <property type="entry name" value="Tscrpt_reg_HTH_GntR"/>
</dbReference>
<evidence type="ECO:0000313" key="5">
    <source>
        <dbReference type="EMBL" id="TCT04386.1"/>
    </source>
</evidence>
<sequence>MTPPSLTFHEGSDADLKRDGVYEQILLDIICGELRPGAQIDEVTLADAYAAGRAGVRDALYRLALEGLIDRRPRLGSFVAAPGFVELQQVFRLRIQLEGQCATLAAQNARPADIAALKNAYRDAERAIQDQDWRAIIRFDRAFHGALATAAQNRWLAHCILTLHNSALRFWHYALPRRPADAVRKEVDLHLKVADAVAARDPLAAETAMRTVLGEFPSTVKELFAEDLPHAAGAGR</sequence>
<dbReference type="CDD" id="cd07377">
    <property type="entry name" value="WHTH_GntR"/>
    <property type="match status" value="1"/>
</dbReference>
<evidence type="ECO:0000259" key="4">
    <source>
        <dbReference type="PROSITE" id="PS50949"/>
    </source>
</evidence>
<reference evidence="5 6" key="1">
    <citation type="submission" date="2019-03" db="EMBL/GenBank/DDBJ databases">
        <title>Genomic Encyclopedia of Type Strains, Phase IV (KMG-IV): sequencing the most valuable type-strain genomes for metagenomic binning, comparative biology and taxonomic classification.</title>
        <authorList>
            <person name="Goeker M."/>
        </authorList>
    </citation>
    <scope>NUCLEOTIDE SEQUENCE [LARGE SCALE GENOMIC DNA]</scope>
    <source>
        <strain evidence="5 6">DSM 9035</strain>
    </source>
</reference>
<dbReference type="InterPro" id="IPR008920">
    <property type="entry name" value="TF_FadR/GntR_C"/>
</dbReference>
<proteinExistence type="predicted"/>
<dbReference type="InterPro" id="IPR036388">
    <property type="entry name" value="WH-like_DNA-bd_sf"/>
</dbReference>
<dbReference type="GO" id="GO:0003677">
    <property type="term" value="F:DNA binding"/>
    <property type="evidence" value="ECO:0007669"/>
    <property type="project" value="UniProtKB-KW"/>
</dbReference>
<dbReference type="AlphaFoldDB" id="A0A4R3LW76"/>
<dbReference type="SMART" id="SM00895">
    <property type="entry name" value="FCD"/>
    <property type="match status" value="1"/>
</dbReference>
<dbReference type="SMART" id="SM00345">
    <property type="entry name" value="HTH_GNTR"/>
    <property type="match status" value="1"/>
</dbReference>
<dbReference type="PANTHER" id="PTHR43537">
    <property type="entry name" value="TRANSCRIPTIONAL REGULATOR, GNTR FAMILY"/>
    <property type="match status" value="1"/>
</dbReference>
<dbReference type="PANTHER" id="PTHR43537:SF5">
    <property type="entry name" value="UXU OPERON TRANSCRIPTIONAL REGULATOR"/>
    <property type="match status" value="1"/>
</dbReference>
<dbReference type="OrthoDB" id="8638122at2"/>
<protein>
    <submittedName>
        <fullName evidence="5">GntR family transcriptional regulator</fullName>
    </submittedName>
</protein>
<dbReference type="SUPFAM" id="SSF48008">
    <property type="entry name" value="GntR ligand-binding domain-like"/>
    <property type="match status" value="1"/>
</dbReference>
<comment type="caution">
    <text evidence="5">The sequence shown here is derived from an EMBL/GenBank/DDBJ whole genome shotgun (WGS) entry which is preliminary data.</text>
</comment>
<evidence type="ECO:0000256" key="1">
    <source>
        <dbReference type="ARBA" id="ARBA00023015"/>
    </source>
</evidence>
<dbReference type="InterPro" id="IPR036390">
    <property type="entry name" value="WH_DNA-bd_sf"/>
</dbReference>
<dbReference type="SUPFAM" id="SSF46785">
    <property type="entry name" value="Winged helix' DNA-binding domain"/>
    <property type="match status" value="1"/>
</dbReference>
<evidence type="ECO:0000256" key="3">
    <source>
        <dbReference type="ARBA" id="ARBA00023163"/>
    </source>
</evidence>
<gene>
    <name evidence="5" type="ORF">EDC64_107204</name>
</gene>
<evidence type="ECO:0000313" key="6">
    <source>
        <dbReference type="Proteomes" id="UP000294664"/>
    </source>
</evidence>
<organism evidence="5 6">
    <name type="scientific">Aquabacter spiritensis</name>
    <dbReference type="NCBI Taxonomy" id="933073"/>
    <lineage>
        <taxon>Bacteria</taxon>
        <taxon>Pseudomonadati</taxon>
        <taxon>Pseudomonadota</taxon>
        <taxon>Alphaproteobacteria</taxon>
        <taxon>Hyphomicrobiales</taxon>
        <taxon>Xanthobacteraceae</taxon>
        <taxon>Aquabacter</taxon>
    </lineage>
</organism>
<dbReference type="Pfam" id="PF00392">
    <property type="entry name" value="GntR"/>
    <property type="match status" value="1"/>
</dbReference>
<dbReference type="Pfam" id="PF07729">
    <property type="entry name" value="FCD"/>
    <property type="match status" value="1"/>
</dbReference>
<dbReference type="Gene3D" id="1.10.10.10">
    <property type="entry name" value="Winged helix-like DNA-binding domain superfamily/Winged helix DNA-binding domain"/>
    <property type="match status" value="1"/>
</dbReference>
<dbReference type="EMBL" id="SMAI01000007">
    <property type="protein sequence ID" value="TCT04386.1"/>
    <property type="molecule type" value="Genomic_DNA"/>
</dbReference>
<accession>A0A4R3LW76</accession>
<dbReference type="RefSeq" id="WP_132031988.1">
    <property type="nucleotide sequence ID" value="NZ_SMAI01000007.1"/>
</dbReference>
<dbReference type="PROSITE" id="PS50949">
    <property type="entry name" value="HTH_GNTR"/>
    <property type="match status" value="1"/>
</dbReference>
<evidence type="ECO:0000256" key="2">
    <source>
        <dbReference type="ARBA" id="ARBA00023125"/>
    </source>
</evidence>
<keyword evidence="1" id="KW-0805">Transcription regulation</keyword>
<dbReference type="Proteomes" id="UP000294664">
    <property type="component" value="Unassembled WGS sequence"/>
</dbReference>
<keyword evidence="6" id="KW-1185">Reference proteome</keyword>